<dbReference type="Pfam" id="PF09249">
    <property type="entry name" value="tRNA_NucTransf2"/>
    <property type="match status" value="1"/>
</dbReference>
<feature type="binding site" evidence="12">
    <location>
        <position position="49"/>
    </location>
    <ligand>
        <name>CTP</name>
        <dbReference type="ChEBI" id="CHEBI:37563"/>
    </ligand>
</feature>
<dbReference type="GO" id="GO:0070733">
    <property type="term" value="F:AMPylase activity"/>
    <property type="evidence" value="ECO:0007669"/>
    <property type="project" value="UniProtKB-EC"/>
</dbReference>
<feature type="binding site" evidence="12">
    <location>
        <position position="52"/>
    </location>
    <ligand>
        <name>CTP</name>
        <dbReference type="ChEBI" id="CHEBI:37563"/>
    </ligand>
</feature>
<dbReference type="GO" id="GO:0000049">
    <property type="term" value="F:tRNA binding"/>
    <property type="evidence" value="ECO:0007669"/>
    <property type="project" value="UniProtKB-UniRule"/>
</dbReference>
<feature type="domain" description="CCA-adding enzyme C-terminal" evidence="15">
    <location>
        <begin position="288"/>
        <end position="401"/>
    </location>
</feature>
<dbReference type="InterPro" id="IPR015329">
    <property type="entry name" value="tRNA_NucTransf2"/>
</dbReference>
<evidence type="ECO:0000256" key="3">
    <source>
        <dbReference type="ARBA" id="ARBA00022695"/>
    </source>
</evidence>
<dbReference type="AlphaFoldDB" id="N6VQZ1"/>
<dbReference type="SUPFAM" id="SSF81301">
    <property type="entry name" value="Nucleotidyltransferase"/>
    <property type="match status" value="1"/>
</dbReference>
<feature type="binding site" evidence="12">
    <location>
        <position position="49"/>
    </location>
    <ligand>
        <name>ATP</name>
        <dbReference type="ChEBI" id="CHEBI:30616"/>
    </ligand>
</feature>
<feature type="binding site" evidence="12">
    <location>
        <position position="159"/>
    </location>
    <ligand>
        <name>CTP</name>
        <dbReference type="ChEBI" id="CHEBI:37563"/>
    </ligand>
</feature>
<dbReference type="GO" id="GO:0004810">
    <property type="term" value="F:CCA tRNA nucleotidyltransferase activity"/>
    <property type="evidence" value="ECO:0007669"/>
    <property type="project" value="UniProtKB-UniRule"/>
</dbReference>
<dbReference type="InterPro" id="IPR011068">
    <property type="entry name" value="NuclTrfase_I-like_C"/>
</dbReference>
<keyword evidence="17" id="KW-1185">Reference proteome</keyword>
<dbReference type="InterPro" id="IPR042090">
    <property type="entry name" value="CCA_tRNA_nucleotrans_2"/>
</dbReference>
<dbReference type="GO" id="GO:0042245">
    <property type="term" value="P:RNA repair"/>
    <property type="evidence" value="ECO:0007669"/>
    <property type="project" value="UniProtKB-KW"/>
</dbReference>
<dbReference type="PATRIC" id="fig|1069083.5.peg.615"/>
<evidence type="ECO:0000256" key="9">
    <source>
        <dbReference type="ARBA" id="ARBA00022884"/>
    </source>
</evidence>
<feature type="domain" description="Polymerase nucleotidyl transferase" evidence="13">
    <location>
        <begin position="36"/>
        <end position="139"/>
    </location>
</feature>
<dbReference type="InterPro" id="IPR008229">
    <property type="entry name" value="CCA-adding_arc"/>
</dbReference>
<dbReference type="EC" id="2.7.7.72" evidence="12"/>
<evidence type="ECO:0000256" key="2">
    <source>
        <dbReference type="ARBA" id="ARBA00022694"/>
    </source>
</evidence>
<comment type="catalytic activity">
    <reaction evidence="12">
        <text>a tRNA with a 3' CCA end + 2 CTP + ATP = a tRNA with a 3' CCACCA end + 3 diphosphate</text>
        <dbReference type="Rhea" id="RHEA:76235"/>
        <dbReference type="Rhea" id="RHEA-COMP:10468"/>
        <dbReference type="Rhea" id="RHEA-COMP:18655"/>
        <dbReference type="ChEBI" id="CHEBI:30616"/>
        <dbReference type="ChEBI" id="CHEBI:33019"/>
        <dbReference type="ChEBI" id="CHEBI:37563"/>
        <dbReference type="ChEBI" id="CHEBI:83071"/>
        <dbReference type="ChEBI" id="CHEBI:195187"/>
    </reaction>
</comment>
<dbReference type="GO" id="GO:0001680">
    <property type="term" value="P:tRNA 3'-terminal CCA addition"/>
    <property type="evidence" value="ECO:0007669"/>
    <property type="project" value="UniProtKB-UniRule"/>
</dbReference>
<dbReference type="GO" id="GO:0005524">
    <property type="term" value="F:ATP binding"/>
    <property type="evidence" value="ECO:0007669"/>
    <property type="project" value="UniProtKB-UniRule"/>
</dbReference>
<feature type="binding site" evidence="12">
    <location>
        <position position="168"/>
    </location>
    <ligand>
        <name>CTP</name>
        <dbReference type="ChEBI" id="CHEBI:37563"/>
    </ligand>
</feature>
<gene>
    <name evidence="12" type="primary">cca</name>
    <name evidence="16" type="ORF">J422_03134</name>
</gene>
<proteinExistence type="inferred from homology"/>
<evidence type="ECO:0000259" key="15">
    <source>
        <dbReference type="Pfam" id="PF21133"/>
    </source>
</evidence>
<evidence type="ECO:0000256" key="12">
    <source>
        <dbReference type="HAMAP-Rule" id="MF_01264"/>
    </source>
</evidence>
<keyword evidence="7 12" id="KW-0067">ATP-binding</keyword>
<evidence type="ECO:0000313" key="16">
    <source>
        <dbReference type="EMBL" id="ENN96320.1"/>
    </source>
</evidence>
<keyword evidence="4 12" id="KW-0479">Metal-binding</keyword>
<sequence length="426" mass="50390">MLEEILKRIRPTEEEIKEISNLAENVIKNIYDVANEKGYNILEALWLGSSARNTHLKGDHDIDIFILFDKSVSIDELEVIALDIGKEVIKRLNGKCQINYASHPYIQGIVGKYKVDIVPCYKINFGEKIISAVDRTPLHHKFLIERLDEKLCDEVRLLKAFLKSLNLYGSDVKTKGFSGYLCELLILHYKSFLNLLNDAKDWGERKKIILNDIFELYKNPKFREFDEPLIVYDPVDLNRNVAAPLSRENYCKFIFFAREFLKNMNEEFFNDYYKKLEEKLENRDKGFILTLKFPKTEVDDIIYPQLEKFQKSLNKLIEQNEFKILNCKCYTDSDYAYIEWEFLVYQLPKIKLRDGPEVFEKERVEKFIKKYDKVFIKGCKLYAFTERKYCHILELFKDIIEGKIKNISKPKHIDIKSGVILWKQAT</sequence>
<feature type="binding site" evidence="12">
    <location>
        <position position="116"/>
    </location>
    <ligand>
        <name>Mg(2+)</name>
        <dbReference type="ChEBI" id="CHEBI:18420"/>
    </ligand>
</feature>
<accession>N6VQZ1</accession>
<dbReference type="STRING" id="1069083.GCA_000371805_00173"/>
<dbReference type="Gene3D" id="3.30.460.10">
    <property type="entry name" value="Beta Polymerase, domain 2"/>
    <property type="match status" value="1"/>
</dbReference>
<dbReference type="HAMAP" id="MF_01264">
    <property type="entry name" value="CCA_arch"/>
    <property type="match status" value="1"/>
</dbReference>
<feature type="binding site" evidence="12">
    <location>
        <position position="139"/>
    </location>
    <ligand>
        <name>CTP</name>
        <dbReference type="ChEBI" id="CHEBI:37563"/>
    </ligand>
</feature>
<dbReference type="GO" id="GO:0000287">
    <property type="term" value="F:magnesium ion binding"/>
    <property type="evidence" value="ECO:0007669"/>
    <property type="project" value="UniProtKB-UniRule"/>
</dbReference>
<name>N6VQZ1_9EURY</name>
<feature type="binding site" evidence="12">
    <location>
        <position position="159"/>
    </location>
    <ligand>
        <name>ATP</name>
        <dbReference type="ChEBI" id="CHEBI:30616"/>
    </ligand>
</feature>
<comment type="catalytic activity">
    <reaction evidence="10">
        <text>O-(5'-adenylyl)-L-tyrosyl-[protein] + ATP = O-[5'-(adenylyl-(5'-&gt;3')-adenylyl)]-L-tyrosyl-[protein] + diphosphate</text>
        <dbReference type="Rhea" id="RHEA:66528"/>
        <dbReference type="Rhea" id="RHEA-COMP:13846"/>
        <dbReference type="Rhea" id="RHEA-COMP:17046"/>
        <dbReference type="ChEBI" id="CHEBI:30616"/>
        <dbReference type="ChEBI" id="CHEBI:33019"/>
        <dbReference type="ChEBI" id="CHEBI:83624"/>
        <dbReference type="ChEBI" id="CHEBI:167160"/>
    </reaction>
</comment>
<evidence type="ECO:0000256" key="5">
    <source>
        <dbReference type="ARBA" id="ARBA00022741"/>
    </source>
</evidence>
<comment type="caution">
    <text evidence="16">The sequence shown here is derived from an EMBL/GenBank/DDBJ whole genome shotgun (WGS) entry which is preliminary data.</text>
</comment>
<reference evidence="16 17" key="1">
    <citation type="journal article" date="2013" name="Genome Announc.">
        <title>Draft Genome Sequence of a Highly Flagellated, Fast-Swimming Archaeon, Methanocaldococcus villosus Strain KIN24-T80 (DSM 22612).</title>
        <authorList>
            <person name="Thennarasu S."/>
            <person name="Polireddy D."/>
            <person name="Antony A."/>
            <person name="Yada M.R."/>
            <person name="Algarawi S."/>
            <person name="Sivakumar N."/>
        </authorList>
    </citation>
    <scope>NUCLEOTIDE SEQUENCE [LARGE SCALE GENOMIC DNA]</scope>
    <source>
        <strain evidence="16 17">KIN24-T80</strain>
    </source>
</reference>
<keyword evidence="6 12" id="KW-0692">RNA repair</keyword>
<comment type="subunit">
    <text evidence="12">Homodimer.</text>
</comment>
<evidence type="ECO:0000256" key="6">
    <source>
        <dbReference type="ARBA" id="ARBA00022800"/>
    </source>
</evidence>
<dbReference type="SUPFAM" id="SSF81631">
    <property type="entry name" value="PAP/OAS1 substrate-binding domain"/>
    <property type="match status" value="1"/>
</dbReference>
<dbReference type="GO" id="GO:0160016">
    <property type="term" value="F:CCACCA tRNA nucleotidyltransferase activity"/>
    <property type="evidence" value="ECO:0007669"/>
    <property type="project" value="RHEA"/>
</dbReference>
<comment type="function">
    <text evidence="12">Catalyzes the addition and repair of the essential 3'-terminal CCA sequence in tRNAs without using a nucleic acid template. Adds these three nucleotides in the order of C, C, and A to the tRNA nucleotide-73, using CTP and ATP as substrates and producing inorganic pyrophosphate. tRNA 3'-terminal CCA addition is required both for tRNA processing and repair. Also involved in tRNA surveillance by mediating tandem CCA addition to generate a CCACCA at the 3' terminus of unstable tRNAs. While stable tRNAs receive only 3'-terminal CCA, unstable tRNAs are marked with CCACCA and rapidly degraded.</text>
</comment>
<protein>
    <recommendedName>
        <fullName evidence="12">CCA-adding enzyme</fullName>
        <ecNumber evidence="12">2.7.7.72</ecNumber>
    </recommendedName>
    <alternativeName>
        <fullName evidence="12">CCA tRNA nucleotidyltransferase</fullName>
    </alternativeName>
    <alternativeName>
        <fullName evidence="12">tRNA CCA-pyrophosphorylase</fullName>
    </alternativeName>
    <alternativeName>
        <fullName evidence="12">tRNA adenylyl-/cytidylyl- transferase</fullName>
    </alternativeName>
    <alternativeName>
        <fullName evidence="12">tRNA nucleotidyltransferase</fullName>
    </alternativeName>
    <alternativeName>
        <fullName evidence="12">tRNA-NT</fullName>
    </alternativeName>
</protein>
<evidence type="ECO:0000313" key="17">
    <source>
        <dbReference type="Proteomes" id="UP000053695"/>
    </source>
</evidence>
<evidence type="ECO:0000256" key="7">
    <source>
        <dbReference type="ARBA" id="ARBA00022840"/>
    </source>
</evidence>
<dbReference type="PIRSF" id="PIRSF005335">
    <property type="entry name" value="CCA_arch"/>
    <property type="match status" value="1"/>
</dbReference>
<keyword evidence="9 12" id="KW-0694">RNA-binding</keyword>
<evidence type="ECO:0000256" key="1">
    <source>
        <dbReference type="ARBA" id="ARBA00022679"/>
    </source>
</evidence>
<dbReference type="PANTHER" id="PTHR39643">
    <property type="entry name" value="CCA-ADDING ENZYME"/>
    <property type="match status" value="1"/>
</dbReference>
<dbReference type="Gene3D" id="1.10.1410.30">
    <property type="entry name" value="CCA tRNA nucleotidyltransferase, domain 2"/>
    <property type="match status" value="1"/>
</dbReference>
<dbReference type="Pfam" id="PF21133">
    <property type="entry name" value="CAA_C"/>
    <property type="match status" value="1"/>
</dbReference>
<dbReference type="SUPFAM" id="SSF55003">
    <property type="entry name" value="PAP/Archaeal CCA-adding enzyme, C-terminal domain"/>
    <property type="match status" value="1"/>
</dbReference>
<evidence type="ECO:0000256" key="4">
    <source>
        <dbReference type="ARBA" id="ARBA00022723"/>
    </source>
</evidence>
<comment type="catalytic activity">
    <reaction evidence="11">
        <text>L-tyrosyl-[protein] + ATP = O-(5'-adenylyl)-L-tyrosyl-[protein] + diphosphate</text>
        <dbReference type="Rhea" id="RHEA:54288"/>
        <dbReference type="Rhea" id="RHEA-COMP:10136"/>
        <dbReference type="Rhea" id="RHEA-COMP:13846"/>
        <dbReference type="ChEBI" id="CHEBI:30616"/>
        <dbReference type="ChEBI" id="CHEBI:33019"/>
        <dbReference type="ChEBI" id="CHEBI:46858"/>
        <dbReference type="ChEBI" id="CHEBI:83624"/>
        <dbReference type="EC" id="2.7.7.108"/>
    </reaction>
</comment>
<evidence type="ECO:0000259" key="13">
    <source>
        <dbReference type="Pfam" id="PF01909"/>
    </source>
</evidence>
<dbReference type="Gene3D" id="3.30.70.590">
    <property type="entry name" value="Poly(A) polymerase predicted RNA binding domain"/>
    <property type="match status" value="1"/>
</dbReference>
<dbReference type="Proteomes" id="UP000053695">
    <property type="component" value="Unassembled WGS sequence"/>
</dbReference>
<feature type="binding site" evidence="12">
    <location>
        <position position="63"/>
    </location>
    <ligand>
        <name>Mg(2+)</name>
        <dbReference type="ChEBI" id="CHEBI:18420"/>
    </ligand>
</feature>
<feature type="domain" description="tRNA nucleotidyltransferase substrate binding" evidence="14">
    <location>
        <begin position="153"/>
        <end position="269"/>
    </location>
</feature>
<evidence type="ECO:0000256" key="11">
    <source>
        <dbReference type="ARBA" id="ARBA00048696"/>
    </source>
</evidence>
<evidence type="ECO:0000256" key="8">
    <source>
        <dbReference type="ARBA" id="ARBA00022842"/>
    </source>
</evidence>
<keyword evidence="8 12" id="KW-0460">Magnesium</keyword>
<evidence type="ECO:0000259" key="14">
    <source>
        <dbReference type="Pfam" id="PF09249"/>
    </source>
</evidence>
<keyword evidence="2 12" id="KW-0819">tRNA processing</keyword>
<organism evidence="16 17">
    <name type="scientific">Methanocaldococcus villosus KIN24-T80</name>
    <dbReference type="NCBI Taxonomy" id="1069083"/>
    <lineage>
        <taxon>Archaea</taxon>
        <taxon>Methanobacteriati</taxon>
        <taxon>Methanobacteriota</taxon>
        <taxon>Methanomada group</taxon>
        <taxon>Methanococci</taxon>
        <taxon>Methanococcales</taxon>
        <taxon>Methanocaldococcaceae</taxon>
        <taxon>Methanocaldococcus</taxon>
    </lineage>
</organism>
<feature type="binding site" evidence="12">
    <location>
        <position position="168"/>
    </location>
    <ligand>
        <name>ATP</name>
        <dbReference type="ChEBI" id="CHEBI:30616"/>
    </ligand>
</feature>
<dbReference type="EMBL" id="APMM01000018">
    <property type="protein sequence ID" value="ENN96320.1"/>
    <property type="molecule type" value="Genomic_DNA"/>
</dbReference>
<dbReference type="NCBIfam" id="TIGR03671">
    <property type="entry name" value="cca_archaeal"/>
    <property type="match status" value="1"/>
</dbReference>
<comment type="catalytic activity">
    <reaction evidence="12">
        <text>a tRNA precursor + 2 CTP + ATP = a tRNA with a 3' CCA end + 3 diphosphate</text>
        <dbReference type="Rhea" id="RHEA:14433"/>
        <dbReference type="Rhea" id="RHEA-COMP:10465"/>
        <dbReference type="Rhea" id="RHEA-COMP:10468"/>
        <dbReference type="ChEBI" id="CHEBI:30616"/>
        <dbReference type="ChEBI" id="CHEBI:33019"/>
        <dbReference type="ChEBI" id="CHEBI:37563"/>
        <dbReference type="ChEBI" id="CHEBI:74896"/>
        <dbReference type="ChEBI" id="CHEBI:83071"/>
        <dbReference type="EC" id="2.7.7.72"/>
    </reaction>
</comment>
<comment type="similarity">
    <text evidence="12">Belongs to the tRNA nucleotidyltransferase/poly(A) polymerase family. Archaeal CCA-adding enzyme subfamily.</text>
</comment>
<evidence type="ECO:0000256" key="10">
    <source>
        <dbReference type="ARBA" id="ARBA00047518"/>
    </source>
</evidence>
<dbReference type="OrthoDB" id="7378at2157"/>
<feature type="binding site" evidence="12">
    <location>
        <position position="61"/>
    </location>
    <ligand>
        <name>Mg(2+)</name>
        <dbReference type="ChEBI" id="CHEBI:18420"/>
    </ligand>
</feature>
<dbReference type="InterPro" id="IPR048833">
    <property type="entry name" value="CAA_C"/>
</dbReference>
<comment type="cofactor">
    <cofactor evidence="12">
        <name>Mg(2+)</name>
        <dbReference type="ChEBI" id="CHEBI:18420"/>
    </cofactor>
</comment>
<dbReference type="InterPro" id="IPR043519">
    <property type="entry name" value="NT_sf"/>
</dbReference>
<dbReference type="PANTHER" id="PTHR39643:SF1">
    <property type="entry name" value="CCA-ADDING ENZYME"/>
    <property type="match status" value="1"/>
</dbReference>
<comment type="miscellaneous">
    <text evidence="12">A single active site specifically recognizes both ATP and CTP and is responsible for their addition.</text>
</comment>
<dbReference type="Pfam" id="PF01909">
    <property type="entry name" value="NTP_transf_2"/>
    <property type="match status" value="1"/>
</dbReference>
<keyword evidence="5 12" id="KW-0547">Nucleotide-binding</keyword>
<keyword evidence="3 12" id="KW-0548">Nucleotidyltransferase</keyword>
<keyword evidence="1 12" id="KW-0808">Transferase</keyword>
<dbReference type="CDD" id="cd05400">
    <property type="entry name" value="NT_2-5OAS_ClassI-CCAase"/>
    <property type="match status" value="1"/>
</dbReference>
<dbReference type="RefSeq" id="WP_004590782.1">
    <property type="nucleotide sequence ID" value="NZ_APMM01000018.1"/>
</dbReference>
<dbReference type="Gene3D" id="3.30.70.1550">
    <property type="entry name" value="Archaeal tRNA CCA-adding enzyme catalytic domain"/>
    <property type="match status" value="1"/>
</dbReference>
<feature type="binding site" evidence="12">
    <location>
        <position position="139"/>
    </location>
    <ligand>
        <name>ATP</name>
        <dbReference type="ChEBI" id="CHEBI:30616"/>
    </ligand>
</feature>
<feature type="binding site" evidence="12">
    <location>
        <position position="52"/>
    </location>
    <ligand>
        <name>ATP</name>
        <dbReference type="ChEBI" id="CHEBI:30616"/>
    </ligand>
</feature>
<dbReference type="PROSITE" id="PS50152">
    <property type="entry name" value="25A_SYNTH_3"/>
    <property type="match status" value="1"/>
</dbReference>
<dbReference type="InterPro" id="IPR006116">
    <property type="entry name" value="NT_2-5OAS_ClassI-CCAase"/>
</dbReference>
<dbReference type="InterPro" id="IPR002934">
    <property type="entry name" value="Polymerase_NTP_transf_dom"/>
</dbReference>